<keyword evidence="1" id="KW-0233">DNA recombination</keyword>
<dbReference type="SUPFAM" id="SSF56349">
    <property type="entry name" value="DNA breaking-rejoining enzymes"/>
    <property type="match status" value="1"/>
</dbReference>
<evidence type="ECO:0000313" key="3">
    <source>
        <dbReference type="Proteomes" id="UP000240904"/>
    </source>
</evidence>
<evidence type="ECO:0000256" key="1">
    <source>
        <dbReference type="ARBA" id="ARBA00023172"/>
    </source>
</evidence>
<protein>
    <recommendedName>
        <fullName evidence="4">Tyr recombinase domain-containing protein</fullName>
    </recommendedName>
</protein>
<dbReference type="EMBL" id="PYMC01000029">
    <property type="protein sequence ID" value="PSV99563.1"/>
    <property type="molecule type" value="Genomic_DNA"/>
</dbReference>
<dbReference type="InterPro" id="IPR011010">
    <property type="entry name" value="DNA_brk_join_enz"/>
</dbReference>
<dbReference type="Gene3D" id="1.10.443.10">
    <property type="entry name" value="Intergrase catalytic core"/>
    <property type="match status" value="1"/>
</dbReference>
<keyword evidence="3" id="KW-1185">Reference proteome</keyword>
<name>A0A2T3MQP0_9GAMM</name>
<dbReference type="GO" id="GO:0015074">
    <property type="term" value="P:DNA integration"/>
    <property type="evidence" value="ECO:0007669"/>
    <property type="project" value="InterPro"/>
</dbReference>
<dbReference type="Proteomes" id="UP000240904">
    <property type="component" value="Unassembled WGS sequence"/>
</dbReference>
<dbReference type="RefSeq" id="WP_107285415.1">
    <property type="nucleotide sequence ID" value="NZ_PYMC01000029.1"/>
</dbReference>
<proteinExistence type="predicted"/>
<comment type="caution">
    <text evidence="2">The sequence shown here is derived from an EMBL/GenBank/DDBJ whole genome shotgun (WGS) entry which is preliminary data.</text>
</comment>
<accession>A0A2T3MQP0</accession>
<sequence length="135" mass="15441">MRQLKTYIETIRAGFPAAKTHEMVFVSEMDTQGTEGQPFSLSSFDALFATLSNALSFKIHPHLLRHKWNELFTEAAEDQGLSSDELDKLRKYAMGWSRNSTMGQLYNEFKDAEAVRELQRARQERIVTAGDEGHE</sequence>
<reference evidence="2 3" key="1">
    <citation type="submission" date="2018-03" db="EMBL/GenBank/DDBJ databases">
        <title>Whole genome sequencing of Histamine producing bacteria.</title>
        <authorList>
            <person name="Butler K."/>
        </authorList>
    </citation>
    <scope>NUCLEOTIDE SEQUENCE [LARGE SCALE GENOMIC DNA]</scope>
    <source>
        <strain evidence="2 3">DSM 16190</strain>
    </source>
</reference>
<organism evidence="2 3">
    <name type="scientific">Photobacterium lipolyticum</name>
    <dbReference type="NCBI Taxonomy" id="266810"/>
    <lineage>
        <taxon>Bacteria</taxon>
        <taxon>Pseudomonadati</taxon>
        <taxon>Pseudomonadota</taxon>
        <taxon>Gammaproteobacteria</taxon>
        <taxon>Vibrionales</taxon>
        <taxon>Vibrionaceae</taxon>
        <taxon>Photobacterium</taxon>
    </lineage>
</organism>
<evidence type="ECO:0000313" key="2">
    <source>
        <dbReference type="EMBL" id="PSV99563.1"/>
    </source>
</evidence>
<dbReference type="GO" id="GO:0003677">
    <property type="term" value="F:DNA binding"/>
    <property type="evidence" value="ECO:0007669"/>
    <property type="project" value="InterPro"/>
</dbReference>
<gene>
    <name evidence="2" type="ORF">C9I89_21675</name>
</gene>
<dbReference type="InterPro" id="IPR013762">
    <property type="entry name" value="Integrase-like_cat_sf"/>
</dbReference>
<evidence type="ECO:0008006" key="4">
    <source>
        <dbReference type="Google" id="ProtNLM"/>
    </source>
</evidence>
<dbReference type="OrthoDB" id="6819422at2"/>
<dbReference type="GO" id="GO:0006310">
    <property type="term" value="P:DNA recombination"/>
    <property type="evidence" value="ECO:0007669"/>
    <property type="project" value="UniProtKB-KW"/>
</dbReference>
<dbReference type="AlphaFoldDB" id="A0A2T3MQP0"/>